<dbReference type="AlphaFoldDB" id="A0A1P8UPB8"/>
<dbReference type="STRING" id="1250539.Ga0080574_TMP906"/>
<sequence length="104" mass="11133">MALPDKYWLLCGLSLERLPRAALDEMLGQAARAGALALCSRPRTKADCARLLRRARQSTYDQTAARRQAAGGAVQSAASVSVCEIPASEVNAWLRALPPEGLDP</sequence>
<gene>
    <name evidence="1" type="ORF">Ga0080574_TMP906</name>
</gene>
<organism evidence="1 2">
    <name type="scientific">Salipiger abyssi</name>
    <dbReference type="NCBI Taxonomy" id="1250539"/>
    <lineage>
        <taxon>Bacteria</taxon>
        <taxon>Pseudomonadati</taxon>
        <taxon>Pseudomonadota</taxon>
        <taxon>Alphaproteobacteria</taxon>
        <taxon>Rhodobacterales</taxon>
        <taxon>Roseobacteraceae</taxon>
        <taxon>Salipiger</taxon>
    </lineage>
</organism>
<evidence type="ECO:0000313" key="1">
    <source>
        <dbReference type="EMBL" id="APZ51240.1"/>
    </source>
</evidence>
<reference evidence="1 2" key="1">
    <citation type="submission" date="2016-04" db="EMBL/GenBank/DDBJ databases">
        <title>Deep-sea bacteria in the southern Pacific.</title>
        <authorList>
            <person name="Tang K."/>
        </authorList>
    </citation>
    <scope>NUCLEOTIDE SEQUENCE [LARGE SCALE GENOMIC DNA]</scope>
    <source>
        <strain evidence="1 2">JLT2014</strain>
    </source>
</reference>
<name>A0A1P8UPB8_9RHOB</name>
<evidence type="ECO:0000313" key="2">
    <source>
        <dbReference type="Proteomes" id="UP000187059"/>
    </source>
</evidence>
<dbReference type="KEGG" id="paby:Ga0080574_TMP906"/>
<accession>A0A1P8UPB8</accession>
<proteinExistence type="predicted"/>
<keyword evidence="2" id="KW-1185">Reference proteome</keyword>
<dbReference type="EMBL" id="CP015093">
    <property type="protein sequence ID" value="APZ51240.1"/>
    <property type="molecule type" value="Genomic_DNA"/>
</dbReference>
<protein>
    <submittedName>
        <fullName evidence="1">Uncharacterized protein</fullName>
    </submittedName>
</protein>
<dbReference type="Proteomes" id="UP000187059">
    <property type="component" value="Chromosome"/>
</dbReference>
<dbReference type="RefSeq" id="WP_076695600.1">
    <property type="nucleotide sequence ID" value="NZ_CP015093.1"/>
</dbReference>